<dbReference type="AlphaFoldDB" id="L5KI49"/>
<dbReference type="InterPro" id="IPR003599">
    <property type="entry name" value="Ig_sub"/>
</dbReference>
<evidence type="ECO:0000313" key="4">
    <source>
        <dbReference type="Proteomes" id="UP000010552"/>
    </source>
</evidence>
<dbReference type="InterPro" id="IPR007110">
    <property type="entry name" value="Ig-like_dom"/>
</dbReference>
<dbReference type="Pfam" id="PF07686">
    <property type="entry name" value="V-set"/>
    <property type="match status" value="1"/>
</dbReference>
<dbReference type="InterPro" id="IPR050150">
    <property type="entry name" value="IgV_Light_Chain"/>
</dbReference>
<dbReference type="SMART" id="SM00406">
    <property type="entry name" value="IGv"/>
    <property type="match status" value="1"/>
</dbReference>
<dbReference type="FunFam" id="2.60.40.10:FF:002419">
    <property type="entry name" value="T cell receptor delta constant"/>
    <property type="match status" value="1"/>
</dbReference>
<keyword evidence="1" id="KW-0732">Signal</keyword>
<dbReference type="InParanoid" id="L5KI49"/>
<gene>
    <name evidence="3" type="ORF">PAL_GLEAN10002573</name>
</gene>
<dbReference type="EMBL" id="KB030709">
    <property type="protein sequence ID" value="ELK11265.1"/>
    <property type="molecule type" value="Genomic_DNA"/>
</dbReference>
<evidence type="ECO:0000256" key="1">
    <source>
        <dbReference type="SAM" id="SignalP"/>
    </source>
</evidence>
<dbReference type="SUPFAM" id="SSF48726">
    <property type="entry name" value="Immunoglobulin"/>
    <property type="match status" value="1"/>
</dbReference>
<organism evidence="3 4">
    <name type="scientific">Pteropus alecto</name>
    <name type="common">Black flying fox</name>
    <dbReference type="NCBI Taxonomy" id="9402"/>
    <lineage>
        <taxon>Eukaryota</taxon>
        <taxon>Metazoa</taxon>
        <taxon>Chordata</taxon>
        <taxon>Craniata</taxon>
        <taxon>Vertebrata</taxon>
        <taxon>Euteleostomi</taxon>
        <taxon>Mammalia</taxon>
        <taxon>Eutheria</taxon>
        <taxon>Laurasiatheria</taxon>
        <taxon>Chiroptera</taxon>
        <taxon>Yinpterochiroptera</taxon>
        <taxon>Pteropodoidea</taxon>
        <taxon>Pteropodidae</taxon>
        <taxon>Pteropodinae</taxon>
        <taxon>Pteropus</taxon>
    </lineage>
</organism>
<dbReference type="PROSITE" id="PS50835">
    <property type="entry name" value="IG_LIKE"/>
    <property type="match status" value="1"/>
</dbReference>
<dbReference type="Gene3D" id="2.60.40.10">
    <property type="entry name" value="Immunoglobulins"/>
    <property type="match status" value="1"/>
</dbReference>
<feature type="domain" description="Ig-like" evidence="2">
    <location>
        <begin position="25"/>
        <end position="130"/>
    </location>
</feature>
<name>L5KI49_PTEAL</name>
<dbReference type="InterPro" id="IPR013783">
    <property type="entry name" value="Ig-like_fold"/>
</dbReference>
<dbReference type="Proteomes" id="UP000010552">
    <property type="component" value="Unassembled WGS sequence"/>
</dbReference>
<evidence type="ECO:0000259" key="2">
    <source>
        <dbReference type="PROSITE" id="PS50835"/>
    </source>
</evidence>
<reference evidence="4" key="1">
    <citation type="journal article" date="2013" name="Science">
        <title>Comparative analysis of bat genomes provides insight into the evolution of flight and immunity.</title>
        <authorList>
            <person name="Zhang G."/>
            <person name="Cowled C."/>
            <person name="Shi Z."/>
            <person name="Huang Z."/>
            <person name="Bishop-Lilly K.A."/>
            <person name="Fang X."/>
            <person name="Wynne J.W."/>
            <person name="Xiong Z."/>
            <person name="Baker M.L."/>
            <person name="Zhao W."/>
            <person name="Tachedjian M."/>
            <person name="Zhu Y."/>
            <person name="Zhou P."/>
            <person name="Jiang X."/>
            <person name="Ng J."/>
            <person name="Yang L."/>
            <person name="Wu L."/>
            <person name="Xiao J."/>
            <person name="Feng Y."/>
            <person name="Chen Y."/>
            <person name="Sun X."/>
            <person name="Zhang Y."/>
            <person name="Marsh G.A."/>
            <person name="Crameri G."/>
            <person name="Broder C.C."/>
            <person name="Frey K.G."/>
            <person name="Wang L.F."/>
            <person name="Wang J."/>
        </authorList>
    </citation>
    <scope>NUCLEOTIDE SEQUENCE [LARGE SCALE GENOMIC DNA]</scope>
</reference>
<dbReference type="SMART" id="SM00409">
    <property type="entry name" value="IG"/>
    <property type="match status" value="1"/>
</dbReference>
<feature type="chain" id="PRO_5003969167" evidence="1">
    <location>
        <begin position="20"/>
        <end position="147"/>
    </location>
</feature>
<dbReference type="InterPro" id="IPR036179">
    <property type="entry name" value="Ig-like_dom_sf"/>
</dbReference>
<protein>
    <submittedName>
        <fullName evidence="3">Ig lambda chain V-VI region AR</fullName>
    </submittedName>
</protein>
<dbReference type="PANTHER" id="PTHR23267">
    <property type="entry name" value="IMMUNOGLOBULIN LIGHT CHAIN"/>
    <property type="match status" value="1"/>
</dbReference>
<dbReference type="STRING" id="9402.L5KI49"/>
<evidence type="ECO:0000313" key="3">
    <source>
        <dbReference type="EMBL" id="ELK11265.1"/>
    </source>
</evidence>
<sequence>MQRICSLIHLTLFWAGAMSVHVLVPQDQVMTVSVGESVTFRCSMKGESITNFYLSWYRKTQGNTMTFIHREENIYGPGFQDRFRGKIDVSNNQAVLEILKVSEEDGGSYYCASDKHPGAGPLLSSSKTIEMYTGQFFQQDHNFLLNK</sequence>
<dbReference type="InterPro" id="IPR013106">
    <property type="entry name" value="Ig_V-set"/>
</dbReference>
<accession>L5KI49</accession>
<proteinExistence type="predicted"/>
<feature type="signal peptide" evidence="1">
    <location>
        <begin position="1"/>
        <end position="19"/>
    </location>
</feature>
<keyword evidence="4" id="KW-1185">Reference proteome</keyword>